<keyword evidence="4" id="KW-0804">Transcription</keyword>
<dbReference type="PRINTS" id="PR00039">
    <property type="entry name" value="HTHLYSR"/>
</dbReference>
<dbReference type="RefSeq" id="WP_167314049.1">
    <property type="nucleotide sequence ID" value="NZ_CP050266.1"/>
</dbReference>
<accession>A0ABX6K1N3</accession>
<feature type="domain" description="HTH lysR-type" evidence="5">
    <location>
        <begin position="7"/>
        <end position="64"/>
    </location>
</feature>
<dbReference type="PANTHER" id="PTHR30537:SF26">
    <property type="entry name" value="GLYCINE CLEAVAGE SYSTEM TRANSCRIPTIONAL ACTIVATOR"/>
    <property type="match status" value="1"/>
</dbReference>
<dbReference type="SUPFAM" id="SSF46785">
    <property type="entry name" value="Winged helix' DNA-binding domain"/>
    <property type="match status" value="1"/>
</dbReference>
<dbReference type="InterPro" id="IPR005119">
    <property type="entry name" value="LysR_subst-bd"/>
</dbReference>
<name>A0ABX6K1N3_SALCS</name>
<protein>
    <submittedName>
        <fullName evidence="6">LysR family transcriptional regulator</fullName>
    </submittedName>
</protein>
<evidence type="ECO:0000256" key="1">
    <source>
        <dbReference type="ARBA" id="ARBA00009437"/>
    </source>
</evidence>
<proteinExistence type="inferred from homology"/>
<evidence type="ECO:0000256" key="3">
    <source>
        <dbReference type="ARBA" id="ARBA00023125"/>
    </source>
</evidence>
<dbReference type="Pfam" id="PF00126">
    <property type="entry name" value="HTH_1"/>
    <property type="match status" value="1"/>
</dbReference>
<dbReference type="Proteomes" id="UP000501408">
    <property type="component" value="Chromosome 1"/>
</dbReference>
<keyword evidence="7" id="KW-1185">Reference proteome</keyword>
<keyword evidence="2" id="KW-0805">Transcription regulation</keyword>
<reference evidence="6 7" key="1">
    <citation type="submission" date="2020-03" db="EMBL/GenBank/DDBJ databases">
        <title>Genome mining reveals the biosynthetic pathways of PHA and ectoines of the halophilic strain Salinivibrio costicola M318 isolated from fermented shrimp paste.</title>
        <authorList>
            <person name="Doan T.V."/>
            <person name="Tran L.T."/>
            <person name="Trieu T.A."/>
            <person name="Nguyen Q.V."/>
            <person name="Quach T.N."/>
            <person name="Phi T.Q."/>
            <person name="Kumar S."/>
        </authorList>
    </citation>
    <scope>NUCLEOTIDE SEQUENCE [LARGE SCALE GENOMIC DNA]</scope>
    <source>
        <strain evidence="6 7">M318</strain>
    </source>
</reference>
<evidence type="ECO:0000313" key="7">
    <source>
        <dbReference type="Proteomes" id="UP000501408"/>
    </source>
</evidence>
<dbReference type="InterPro" id="IPR036390">
    <property type="entry name" value="WH_DNA-bd_sf"/>
</dbReference>
<evidence type="ECO:0000256" key="2">
    <source>
        <dbReference type="ARBA" id="ARBA00023015"/>
    </source>
</evidence>
<dbReference type="EMBL" id="CP050266">
    <property type="protein sequence ID" value="QIR05485.1"/>
    <property type="molecule type" value="Genomic_DNA"/>
</dbReference>
<comment type="similarity">
    <text evidence="1">Belongs to the LysR transcriptional regulatory family.</text>
</comment>
<evidence type="ECO:0000313" key="6">
    <source>
        <dbReference type="EMBL" id="QIR05485.1"/>
    </source>
</evidence>
<dbReference type="InterPro" id="IPR036388">
    <property type="entry name" value="WH-like_DNA-bd_sf"/>
</dbReference>
<dbReference type="Gene3D" id="3.40.190.10">
    <property type="entry name" value="Periplasmic binding protein-like II"/>
    <property type="match status" value="2"/>
</dbReference>
<dbReference type="InterPro" id="IPR000847">
    <property type="entry name" value="LysR_HTH_N"/>
</dbReference>
<organism evidence="6 7">
    <name type="scientific">Salinivibrio costicola</name>
    <name type="common">Vibrio costicola</name>
    <dbReference type="NCBI Taxonomy" id="51367"/>
    <lineage>
        <taxon>Bacteria</taxon>
        <taxon>Pseudomonadati</taxon>
        <taxon>Pseudomonadota</taxon>
        <taxon>Gammaproteobacteria</taxon>
        <taxon>Vibrionales</taxon>
        <taxon>Vibrionaceae</taxon>
        <taxon>Salinivibrio</taxon>
    </lineage>
</organism>
<evidence type="ECO:0000256" key="4">
    <source>
        <dbReference type="ARBA" id="ARBA00023163"/>
    </source>
</evidence>
<dbReference type="PANTHER" id="PTHR30537">
    <property type="entry name" value="HTH-TYPE TRANSCRIPTIONAL REGULATOR"/>
    <property type="match status" value="1"/>
</dbReference>
<dbReference type="Pfam" id="PF03466">
    <property type="entry name" value="LysR_substrate"/>
    <property type="match status" value="1"/>
</dbReference>
<dbReference type="InterPro" id="IPR058163">
    <property type="entry name" value="LysR-type_TF_proteobact-type"/>
</dbReference>
<sequence length="306" mass="33661">MMNVRLPSMRSLQTLIAVAQTGSFSEAAKVLHVSQSTVSKQIQQLEEGIGQPLFERHAGGVRLNRVGEPYLTMISASVNDIANATAQARQQSARHESVSLLVPPSFASLWLIPQLPAFKSQHPDISVVVSASDYVPQGKESELDILIRCQPHQQAGAQGVCLIHEHLSLVASVTLLPEPLDRTALLSEVPVLSHLTRPSLWEQFWQQFGLADSNPQYGAGFEHFFMALEGVKQQMGMALIPTFMASAALSNDQIVNPLGLSIDSGYGYYLYSARYKQRSPAVMQVINWLYDTRKGDLARHPISKSV</sequence>
<evidence type="ECO:0000259" key="5">
    <source>
        <dbReference type="PROSITE" id="PS50931"/>
    </source>
</evidence>
<dbReference type="Gene3D" id="1.10.10.10">
    <property type="entry name" value="Winged helix-like DNA-binding domain superfamily/Winged helix DNA-binding domain"/>
    <property type="match status" value="1"/>
</dbReference>
<keyword evidence="3" id="KW-0238">DNA-binding</keyword>
<dbReference type="SUPFAM" id="SSF53850">
    <property type="entry name" value="Periplasmic binding protein-like II"/>
    <property type="match status" value="1"/>
</dbReference>
<dbReference type="PROSITE" id="PS50931">
    <property type="entry name" value="HTH_LYSR"/>
    <property type="match status" value="1"/>
</dbReference>
<gene>
    <name evidence="6" type="ORF">HBA18_03275</name>
</gene>